<dbReference type="Gene3D" id="1.10.260.40">
    <property type="entry name" value="lambda repressor-like DNA-binding domains"/>
    <property type="match status" value="1"/>
</dbReference>
<organism evidence="2 3">
    <name type="scientific">Deinococcus cellulosilyticus (strain DSM 18568 / NBRC 106333 / KACC 11606 / 5516J-15)</name>
    <dbReference type="NCBI Taxonomy" id="1223518"/>
    <lineage>
        <taxon>Bacteria</taxon>
        <taxon>Thermotogati</taxon>
        <taxon>Deinococcota</taxon>
        <taxon>Deinococci</taxon>
        <taxon>Deinococcales</taxon>
        <taxon>Deinococcaceae</taxon>
        <taxon>Deinococcus</taxon>
    </lineage>
</organism>
<accession>A0A511N285</accession>
<gene>
    <name evidence="2" type="ORF">DC3_22520</name>
</gene>
<dbReference type="InterPro" id="IPR010982">
    <property type="entry name" value="Lambda_DNA-bd_dom_sf"/>
</dbReference>
<proteinExistence type="predicted"/>
<dbReference type="Proteomes" id="UP000321306">
    <property type="component" value="Unassembled WGS sequence"/>
</dbReference>
<evidence type="ECO:0000313" key="2">
    <source>
        <dbReference type="EMBL" id="GEM46617.1"/>
    </source>
</evidence>
<name>A0A511N285_DEIC1</name>
<dbReference type="AlphaFoldDB" id="A0A511N285"/>
<dbReference type="SMART" id="SM00530">
    <property type="entry name" value="HTH_XRE"/>
    <property type="match status" value="1"/>
</dbReference>
<comment type="caution">
    <text evidence="2">The sequence shown here is derived from an EMBL/GenBank/DDBJ whole genome shotgun (WGS) entry which is preliminary data.</text>
</comment>
<reference evidence="2 3" key="1">
    <citation type="submission" date="2019-07" db="EMBL/GenBank/DDBJ databases">
        <title>Whole genome shotgun sequence of Deinococcus cellulosilyticus NBRC 106333.</title>
        <authorList>
            <person name="Hosoyama A."/>
            <person name="Uohara A."/>
            <person name="Ohji S."/>
            <person name="Ichikawa N."/>
        </authorList>
    </citation>
    <scope>NUCLEOTIDE SEQUENCE [LARGE SCALE GENOMIC DNA]</scope>
    <source>
        <strain evidence="2 3">NBRC 106333</strain>
    </source>
</reference>
<evidence type="ECO:0000313" key="3">
    <source>
        <dbReference type="Proteomes" id="UP000321306"/>
    </source>
</evidence>
<protein>
    <recommendedName>
        <fullName evidence="1">HTH cro/C1-type domain-containing protein</fullName>
    </recommendedName>
</protein>
<dbReference type="Pfam" id="PF01381">
    <property type="entry name" value="HTH_3"/>
    <property type="match status" value="1"/>
</dbReference>
<sequence length="221" mass="24786">MPPRTRTPRDIPRWADALRMRRSALGLSQDEVAQRSQDGLAQRTVSALENGTIDLRDLSVGRLLALARALGWTLYDLQQATRLDLGIETPEGRLSPAPVRTFPLYPLEEASKPLSQMKPFPEYPAPVWARDACPGLCVFFEGHHPVTGGKLHYIDTTDHHPEPDHAYLIVYQDIPQICDYQETSSRNGSIGIFVSRSGRFIPPEDSQVVGRRYLLSSIERA</sequence>
<dbReference type="PROSITE" id="PS50943">
    <property type="entry name" value="HTH_CROC1"/>
    <property type="match status" value="1"/>
</dbReference>
<keyword evidence="3" id="KW-1185">Reference proteome</keyword>
<dbReference type="InterPro" id="IPR001387">
    <property type="entry name" value="Cro/C1-type_HTH"/>
</dbReference>
<dbReference type="CDD" id="cd00093">
    <property type="entry name" value="HTH_XRE"/>
    <property type="match status" value="1"/>
</dbReference>
<evidence type="ECO:0000259" key="1">
    <source>
        <dbReference type="PROSITE" id="PS50943"/>
    </source>
</evidence>
<feature type="domain" description="HTH cro/C1-type" evidence="1">
    <location>
        <begin position="18"/>
        <end position="77"/>
    </location>
</feature>
<dbReference type="EMBL" id="BJXB01000008">
    <property type="protein sequence ID" value="GEM46617.1"/>
    <property type="molecule type" value="Genomic_DNA"/>
</dbReference>
<dbReference type="SUPFAM" id="SSF47413">
    <property type="entry name" value="lambda repressor-like DNA-binding domains"/>
    <property type="match status" value="1"/>
</dbReference>
<dbReference type="RefSeq" id="WP_146884421.1">
    <property type="nucleotide sequence ID" value="NZ_BJXB01000008.1"/>
</dbReference>
<dbReference type="GO" id="GO:0003677">
    <property type="term" value="F:DNA binding"/>
    <property type="evidence" value="ECO:0007669"/>
    <property type="project" value="InterPro"/>
</dbReference>